<feature type="compositionally biased region" description="Polar residues" evidence="1">
    <location>
        <begin position="10"/>
        <end position="21"/>
    </location>
</feature>
<proteinExistence type="predicted"/>
<dbReference type="AlphaFoldDB" id="A0A8J3JZ73"/>
<dbReference type="Proteomes" id="UP000619293">
    <property type="component" value="Unassembled WGS sequence"/>
</dbReference>
<protein>
    <submittedName>
        <fullName evidence="2">Uncharacterized protein</fullName>
    </submittedName>
</protein>
<comment type="caution">
    <text evidence="2">The sequence shown here is derived from an EMBL/GenBank/DDBJ whole genome shotgun (WGS) entry which is preliminary data.</text>
</comment>
<dbReference type="EMBL" id="BONG01000017">
    <property type="protein sequence ID" value="GIF89723.1"/>
    <property type="molecule type" value="Genomic_DNA"/>
</dbReference>
<sequence>MRAEGAVSGARTSVVVTGSAPVSASIPRRSATVACHGVNGSNPGSNAAPALDHVSVRSESAQLAGLCPLAVGCPTPPADPLAGSSAPAVFPVCPVTSTVRSSVAHAEATVNGE</sequence>
<evidence type="ECO:0000256" key="1">
    <source>
        <dbReference type="SAM" id="MobiDB-lite"/>
    </source>
</evidence>
<feature type="region of interest" description="Disordered" evidence="1">
    <location>
        <begin position="1"/>
        <end position="21"/>
    </location>
</feature>
<accession>A0A8J3JZ73</accession>
<evidence type="ECO:0000313" key="3">
    <source>
        <dbReference type="Proteomes" id="UP000619293"/>
    </source>
</evidence>
<evidence type="ECO:0000313" key="2">
    <source>
        <dbReference type="EMBL" id="GIF89723.1"/>
    </source>
</evidence>
<name>A0A8J3JZ73_9ACTN</name>
<keyword evidence="3" id="KW-1185">Reference proteome</keyword>
<organism evidence="2 3">
    <name type="scientific">Catellatospora chokoriensis</name>
    <dbReference type="NCBI Taxonomy" id="310353"/>
    <lineage>
        <taxon>Bacteria</taxon>
        <taxon>Bacillati</taxon>
        <taxon>Actinomycetota</taxon>
        <taxon>Actinomycetes</taxon>
        <taxon>Micromonosporales</taxon>
        <taxon>Micromonosporaceae</taxon>
        <taxon>Catellatospora</taxon>
    </lineage>
</organism>
<gene>
    <name evidence="2" type="ORF">Cch02nite_31670</name>
</gene>
<reference evidence="2 3" key="1">
    <citation type="submission" date="2021-01" db="EMBL/GenBank/DDBJ databases">
        <title>Whole genome shotgun sequence of Catellatospora chokoriensis NBRC 107358.</title>
        <authorList>
            <person name="Komaki H."/>
            <person name="Tamura T."/>
        </authorList>
    </citation>
    <scope>NUCLEOTIDE SEQUENCE [LARGE SCALE GENOMIC DNA]</scope>
    <source>
        <strain evidence="2 3">NBRC 107358</strain>
    </source>
</reference>